<dbReference type="AlphaFoldDB" id="A0A6A4RUA0"/>
<accession>A0A6A4RUA0</accession>
<reference evidence="1 2" key="1">
    <citation type="submission" date="2019-06" db="EMBL/GenBank/DDBJ databases">
        <title>Draft genomes of female and male turbot (Scophthalmus maximus).</title>
        <authorList>
            <person name="Xu H."/>
            <person name="Xu X.-W."/>
            <person name="Shao C."/>
            <person name="Chen S."/>
        </authorList>
    </citation>
    <scope>NUCLEOTIDE SEQUENCE [LARGE SCALE GENOMIC DNA]</scope>
    <source>
        <strain evidence="1">Ysfricsl-2016a</strain>
        <tissue evidence="1">Blood</tissue>
    </source>
</reference>
<dbReference type="Proteomes" id="UP000438429">
    <property type="component" value="Unassembled WGS sequence"/>
</dbReference>
<name>A0A6A4RUA0_SCOMX</name>
<sequence>MLQRHGSFLPALHRISSPRSSSRPHSELFIRRLARVYSLSFTSFRGQPTSKSYRNSEEASILHTPPPYVDWVTLTFVMQR</sequence>
<protein>
    <submittedName>
        <fullName evidence="1">Uncharacterized protein</fullName>
    </submittedName>
</protein>
<comment type="caution">
    <text evidence="1">The sequence shown here is derived from an EMBL/GenBank/DDBJ whole genome shotgun (WGS) entry which is preliminary data.</text>
</comment>
<gene>
    <name evidence="1" type="ORF">F2P81_024931</name>
</gene>
<proteinExistence type="predicted"/>
<organism evidence="1 2">
    <name type="scientific">Scophthalmus maximus</name>
    <name type="common">Turbot</name>
    <name type="synonym">Psetta maxima</name>
    <dbReference type="NCBI Taxonomy" id="52904"/>
    <lineage>
        <taxon>Eukaryota</taxon>
        <taxon>Metazoa</taxon>
        <taxon>Chordata</taxon>
        <taxon>Craniata</taxon>
        <taxon>Vertebrata</taxon>
        <taxon>Euteleostomi</taxon>
        <taxon>Actinopterygii</taxon>
        <taxon>Neopterygii</taxon>
        <taxon>Teleostei</taxon>
        <taxon>Neoteleostei</taxon>
        <taxon>Acanthomorphata</taxon>
        <taxon>Carangaria</taxon>
        <taxon>Pleuronectiformes</taxon>
        <taxon>Pleuronectoidei</taxon>
        <taxon>Scophthalmidae</taxon>
        <taxon>Scophthalmus</taxon>
    </lineage>
</organism>
<dbReference type="EMBL" id="VEVO01000023">
    <property type="protein sequence ID" value="KAF0022950.1"/>
    <property type="molecule type" value="Genomic_DNA"/>
</dbReference>
<evidence type="ECO:0000313" key="2">
    <source>
        <dbReference type="Proteomes" id="UP000438429"/>
    </source>
</evidence>
<evidence type="ECO:0000313" key="1">
    <source>
        <dbReference type="EMBL" id="KAF0022950.1"/>
    </source>
</evidence>